<dbReference type="InterPro" id="IPR010982">
    <property type="entry name" value="Lambda_DNA-bd_dom_sf"/>
</dbReference>
<organism evidence="2 3">
    <name type="scientific">Clostridium tetani</name>
    <dbReference type="NCBI Taxonomy" id="1513"/>
    <lineage>
        <taxon>Bacteria</taxon>
        <taxon>Bacillati</taxon>
        <taxon>Bacillota</taxon>
        <taxon>Clostridia</taxon>
        <taxon>Eubacteriales</taxon>
        <taxon>Clostridiaceae</taxon>
        <taxon>Clostridium</taxon>
    </lineage>
</organism>
<accession>A0ABC8EBM0</accession>
<reference evidence="2 3" key="1">
    <citation type="submission" date="2022-09" db="EMBL/GenBank/DDBJ databases">
        <title>complete genome sequences of Clostridium tetani str. KHSU-234311-028 isolated from soil.</title>
        <authorList>
            <person name="Sekizuka T."/>
            <person name="Shitada C."/>
            <person name="Takahashi M."/>
            <person name="Kuroda M."/>
        </authorList>
    </citation>
    <scope>NUCLEOTIDE SEQUENCE [LARGE SCALE GENOMIC DNA]</scope>
    <source>
        <strain evidence="2 3">KHSU-234311-028</strain>
    </source>
</reference>
<dbReference type="Proteomes" id="UP001321763">
    <property type="component" value="Chromosome"/>
</dbReference>
<name>A0ABC8EBM0_CLOTA</name>
<dbReference type="Pfam" id="PF01381">
    <property type="entry name" value="HTH_3"/>
    <property type="match status" value="1"/>
</dbReference>
<dbReference type="PROSITE" id="PS50943">
    <property type="entry name" value="HTH_CROC1"/>
    <property type="match status" value="1"/>
</dbReference>
<dbReference type="InterPro" id="IPR001387">
    <property type="entry name" value="Cro/C1-type_HTH"/>
</dbReference>
<proteinExistence type="predicted"/>
<dbReference type="SUPFAM" id="SSF47413">
    <property type="entry name" value="lambda repressor-like DNA-binding domains"/>
    <property type="match status" value="1"/>
</dbReference>
<sequence length="50" mass="5739">MDPQTFASLIGINYKTYYSWERGVAGPSLETALKVAKKLNKKVEDVWYLD</sequence>
<dbReference type="AlphaFoldDB" id="A0ABC8EBM0"/>
<dbReference type="CDD" id="cd00093">
    <property type="entry name" value="HTH_XRE"/>
    <property type="match status" value="1"/>
</dbReference>
<evidence type="ECO:0000259" key="1">
    <source>
        <dbReference type="PROSITE" id="PS50943"/>
    </source>
</evidence>
<feature type="domain" description="HTH cro/C1-type" evidence="1">
    <location>
        <begin position="6"/>
        <end position="46"/>
    </location>
</feature>
<protein>
    <recommendedName>
        <fullName evidence="1">HTH cro/C1-type domain-containing protein</fullName>
    </recommendedName>
</protein>
<gene>
    <name evidence="2" type="ORF">K234311028_12450</name>
</gene>
<evidence type="ECO:0000313" key="3">
    <source>
        <dbReference type="Proteomes" id="UP001321763"/>
    </source>
</evidence>
<dbReference type="EMBL" id="AP026818">
    <property type="protein sequence ID" value="BDR80999.1"/>
    <property type="molecule type" value="Genomic_DNA"/>
</dbReference>
<evidence type="ECO:0000313" key="2">
    <source>
        <dbReference type="EMBL" id="BDR80999.1"/>
    </source>
</evidence>
<dbReference type="Gene3D" id="1.10.260.40">
    <property type="entry name" value="lambda repressor-like DNA-binding domains"/>
    <property type="match status" value="1"/>
</dbReference>